<dbReference type="InterPro" id="IPR036866">
    <property type="entry name" value="RibonucZ/Hydroxyglut_hydro"/>
</dbReference>
<dbReference type="AlphaFoldDB" id="A0A9W8AT35"/>
<keyword evidence="4" id="KW-0862">Zinc</keyword>
<evidence type="ECO:0000256" key="4">
    <source>
        <dbReference type="ARBA" id="ARBA00022833"/>
    </source>
</evidence>
<dbReference type="CDD" id="cd07722">
    <property type="entry name" value="LACTB2-like_MBL-fold"/>
    <property type="match status" value="1"/>
</dbReference>
<dbReference type="SMART" id="SM00849">
    <property type="entry name" value="Lactamase_B"/>
    <property type="match status" value="1"/>
</dbReference>
<evidence type="ECO:0000256" key="3">
    <source>
        <dbReference type="ARBA" id="ARBA00022801"/>
    </source>
</evidence>
<dbReference type="FunFam" id="3.60.15.10:FF:000041">
    <property type="entry name" value="Metallo-beta-lactamase domain protein"/>
    <property type="match status" value="1"/>
</dbReference>
<proteinExistence type="inferred from homology"/>
<comment type="similarity">
    <text evidence="1">Belongs to the metallo-beta-lactamase superfamily. Glyoxalase II family.</text>
</comment>
<keyword evidence="3" id="KW-0378">Hydrolase</keyword>
<sequence>MVEVLSSRVFRILGLNPGKFTLQGTNTYLVGTGPKRILLDTGEGKPGYIPLLDAALAHLGNIEISDIILTHWHRDHTGGLSSLLDRYRSPGNVSLALPTVWKRSCPEHDPALQQSLKHQTDFWNIEDGQVFSVEGATLRAVLTPGHTADHTSFYLEEENSLFAGDCLLGHGSAVFEDLHQYIESLKVLRQLNCGRIYPGHGPVIEDGCSALEAYIRHRMDREEEIVHLLTSTPYVADLEQRPITPSGTMPWTARDLVHVIYSKYPESLYDAAESSVLLHLAKLQTENRVSAIHTDGVTYWALTSRV</sequence>
<comment type="caution">
    <text evidence="6">The sequence shown here is derived from an EMBL/GenBank/DDBJ whole genome shotgun (WGS) entry which is preliminary data.</text>
</comment>
<gene>
    <name evidence="6" type="ORF">IWQ62_004327</name>
</gene>
<dbReference type="EMBL" id="JANBPY010001404">
    <property type="protein sequence ID" value="KAJ1960171.1"/>
    <property type="molecule type" value="Genomic_DNA"/>
</dbReference>
<name>A0A9W8AT35_9FUNG</name>
<evidence type="ECO:0000313" key="6">
    <source>
        <dbReference type="EMBL" id="KAJ1960171.1"/>
    </source>
</evidence>
<dbReference type="InterPro" id="IPR047921">
    <property type="entry name" value="LACTB2-like_MBL-fold"/>
</dbReference>
<protein>
    <recommendedName>
        <fullName evidence="5">Metallo-beta-lactamase domain-containing protein</fullName>
    </recommendedName>
</protein>
<dbReference type="PANTHER" id="PTHR23131">
    <property type="entry name" value="ENDORIBONUCLEASE LACTB2"/>
    <property type="match status" value="1"/>
</dbReference>
<dbReference type="GO" id="GO:0044550">
    <property type="term" value="P:secondary metabolite biosynthetic process"/>
    <property type="evidence" value="ECO:0007669"/>
    <property type="project" value="UniProtKB-ARBA"/>
</dbReference>
<dbReference type="SUPFAM" id="SSF56281">
    <property type="entry name" value="Metallo-hydrolase/oxidoreductase"/>
    <property type="match status" value="1"/>
</dbReference>
<evidence type="ECO:0000256" key="1">
    <source>
        <dbReference type="ARBA" id="ARBA00006759"/>
    </source>
</evidence>
<organism evidence="6 7">
    <name type="scientific">Dispira parvispora</name>
    <dbReference type="NCBI Taxonomy" id="1520584"/>
    <lineage>
        <taxon>Eukaryota</taxon>
        <taxon>Fungi</taxon>
        <taxon>Fungi incertae sedis</taxon>
        <taxon>Zoopagomycota</taxon>
        <taxon>Kickxellomycotina</taxon>
        <taxon>Dimargaritomycetes</taxon>
        <taxon>Dimargaritales</taxon>
        <taxon>Dimargaritaceae</taxon>
        <taxon>Dispira</taxon>
    </lineage>
</organism>
<dbReference type="Gene3D" id="1.10.10.10">
    <property type="entry name" value="Winged helix-like DNA-binding domain superfamily/Winged helix DNA-binding domain"/>
    <property type="match status" value="1"/>
</dbReference>
<dbReference type="OrthoDB" id="17458at2759"/>
<dbReference type="GO" id="GO:0046872">
    <property type="term" value="F:metal ion binding"/>
    <property type="evidence" value="ECO:0007669"/>
    <property type="project" value="UniProtKB-KW"/>
</dbReference>
<dbReference type="Pfam" id="PF17778">
    <property type="entry name" value="WHD_BLACT"/>
    <property type="match status" value="1"/>
</dbReference>
<evidence type="ECO:0000256" key="2">
    <source>
        <dbReference type="ARBA" id="ARBA00022723"/>
    </source>
</evidence>
<dbReference type="InterPro" id="IPR036388">
    <property type="entry name" value="WH-like_DNA-bd_sf"/>
</dbReference>
<feature type="domain" description="Metallo-beta-lactamase" evidence="5">
    <location>
        <begin position="24"/>
        <end position="200"/>
    </location>
</feature>
<dbReference type="InterPro" id="IPR050662">
    <property type="entry name" value="Sec-metab_biosynth-thioest"/>
</dbReference>
<dbReference type="GO" id="GO:0016787">
    <property type="term" value="F:hydrolase activity"/>
    <property type="evidence" value="ECO:0007669"/>
    <property type="project" value="UniProtKB-KW"/>
</dbReference>
<dbReference type="PANTHER" id="PTHR23131:SF0">
    <property type="entry name" value="ENDORIBONUCLEASE LACTB2"/>
    <property type="match status" value="1"/>
</dbReference>
<dbReference type="InterPro" id="IPR041516">
    <property type="entry name" value="LACTB2_WH"/>
</dbReference>
<dbReference type="InterPro" id="IPR001279">
    <property type="entry name" value="Metallo-B-lactamas"/>
</dbReference>
<evidence type="ECO:0000313" key="7">
    <source>
        <dbReference type="Proteomes" id="UP001150925"/>
    </source>
</evidence>
<dbReference type="Proteomes" id="UP001150925">
    <property type="component" value="Unassembled WGS sequence"/>
</dbReference>
<keyword evidence="2" id="KW-0479">Metal-binding</keyword>
<dbReference type="Gene3D" id="3.60.15.10">
    <property type="entry name" value="Ribonuclease Z/Hydroxyacylglutathione hydrolase-like"/>
    <property type="match status" value="1"/>
</dbReference>
<keyword evidence="7" id="KW-1185">Reference proteome</keyword>
<accession>A0A9W8AT35</accession>
<dbReference type="Pfam" id="PF00753">
    <property type="entry name" value="Lactamase_B"/>
    <property type="match status" value="1"/>
</dbReference>
<evidence type="ECO:0000259" key="5">
    <source>
        <dbReference type="SMART" id="SM00849"/>
    </source>
</evidence>
<reference evidence="6" key="1">
    <citation type="submission" date="2022-07" db="EMBL/GenBank/DDBJ databases">
        <title>Phylogenomic reconstructions and comparative analyses of Kickxellomycotina fungi.</title>
        <authorList>
            <person name="Reynolds N.K."/>
            <person name="Stajich J.E."/>
            <person name="Barry K."/>
            <person name="Grigoriev I.V."/>
            <person name="Crous P."/>
            <person name="Smith M.E."/>
        </authorList>
    </citation>
    <scope>NUCLEOTIDE SEQUENCE</scope>
    <source>
        <strain evidence="6">RSA 1196</strain>
    </source>
</reference>